<dbReference type="Proteomes" id="UP000314986">
    <property type="component" value="Unassembled WGS sequence"/>
</dbReference>
<dbReference type="PANTHER" id="PTHR11955">
    <property type="entry name" value="FATTY ACID BINDING PROTEIN"/>
    <property type="match status" value="1"/>
</dbReference>
<evidence type="ECO:0000313" key="5">
    <source>
        <dbReference type="Ensembl" id="ENSCMIP00000002433.1"/>
    </source>
</evidence>
<gene>
    <name evidence="5" type="primary">LOC103180750</name>
</gene>
<dbReference type="SUPFAM" id="SSF50814">
    <property type="entry name" value="Lipocalins"/>
    <property type="match status" value="1"/>
</dbReference>
<feature type="domain" description="Cytosolic fatty-acid binding proteins" evidence="3">
    <location>
        <begin position="7"/>
        <end position="24"/>
    </location>
</feature>
<dbReference type="OMA" id="ANMVEAF"/>
<evidence type="ECO:0000259" key="3">
    <source>
        <dbReference type="PROSITE" id="PS00214"/>
    </source>
</evidence>
<dbReference type="GO" id="GO:0008289">
    <property type="term" value="F:lipid binding"/>
    <property type="evidence" value="ECO:0007669"/>
    <property type="project" value="InterPro"/>
</dbReference>
<reference evidence="6" key="1">
    <citation type="journal article" date="2006" name="Science">
        <title>Ancient noncoding elements conserved in the human genome.</title>
        <authorList>
            <person name="Venkatesh B."/>
            <person name="Kirkness E.F."/>
            <person name="Loh Y.H."/>
            <person name="Halpern A.L."/>
            <person name="Lee A.P."/>
            <person name="Johnson J."/>
            <person name="Dandona N."/>
            <person name="Viswanathan L.D."/>
            <person name="Tay A."/>
            <person name="Venter J.C."/>
            <person name="Strausberg R.L."/>
            <person name="Brenner S."/>
        </authorList>
    </citation>
    <scope>NUCLEOTIDE SEQUENCE [LARGE SCALE GENOMIC DNA]</scope>
</reference>
<reference evidence="6" key="4">
    <citation type="journal article" date="2014" name="Nature">
        <title>Elephant shark genome provides unique insights into gnathostome evolution.</title>
        <authorList>
            <consortium name="International Elephant Shark Genome Sequencing Consortium"/>
            <person name="Venkatesh B."/>
            <person name="Lee A.P."/>
            <person name="Ravi V."/>
            <person name="Maurya A.K."/>
            <person name="Lian M.M."/>
            <person name="Swann J.B."/>
            <person name="Ohta Y."/>
            <person name="Flajnik M.F."/>
            <person name="Sutoh Y."/>
            <person name="Kasahara M."/>
            <person name="Hoon S."/>
            <person name="Gangu V."/>
            <person name="Roy S.W."/>
            <person name="Irimia M."/>
            <person name="Korzh V."/>
            <person name="Kondrychyn I."/>
            <person name="Lim Z.W."/>
            <person name="Tay B.H."/>
            <person name="Tohari S."/>
            <person name="Kong K.W."/>
            <person name="Ho S."/>
            <person name="Lorente-Galdos B."/>
            <person name="Quilez J."/>
            <person name="Marques-Bonet T."/>
            <person name="Raney B.J."/>
            <person name="Ingham P.W."/>
            <person name="Tay A."/>
            <person name="Hillier L.W."/>
            <person name="Minx P."/>
            <person name="Boehm T."/>
            <person name="Wilson R.K."/>
            <person name="Brenner S."/>
            <person name="Warren W.C."/>
        </authorList>
    </citation>
    <scope>NUCLEOTIDE SEQUENCE [LARGE SCALE GENOMIC DNA]</scope>
</reference>
<evidence type="ECO:0000313" key="6">
    <source>
        <dbReference type="Proteomes" id="UP000314986"/>
    </source>
</evidence>
<reference evidence="5" key="5">
    <citation type="submission" date="2025-05" db="UniProtKB">
        <authorList>
            <consortium name="Ensembl"/>
        </authorList>
    </citation>
    <scope>IDENTIFICATION</scope>
</reference>
<dbReference type="PROSITE" id="PS00214">
    <property type="entry name" value="FABP"/>
    <property type="match status" value="1"/>
</dbReference>
<name>K4G0Q2_CALMI</name>
<dbReference type="Gene3D" id="2.40.128.20">
    <property type="match status" value="1"/>
</dbReference>
<dbReference type="InterPro" id="IPR000463">
    <property type="entry name" value="Fatty_acid-bd"/>
</dbReference>
<accession>K4G0Q2</accession>
<evidence type="ECO:0000256" key="2">
    <source>
        <dbReference type="RuleBase" id="RU003696"/>
    </source>
</evidence>
<keyword evidence="2" id="KW-0813">Transport</keyword>
<dbReference type="Ensembl" id="ENSCMIT00000002520.1">
    <property type="protein sequence ID" value="ENSCMIP00000002433.1"/>
    <property type="gene ID" value="ENSCMIG00000001408.1"/>
</dbReference>
<dbReference type="PRINTS" id="PR00178">
    <property type="entry name" value="FATTYACIDBP"/>
</dbReference>
<protein>
    <submittedName>
        <fullName evidence="4">Fatty acid binding protein 3</fullName>
    </submittedName>
</protein>
<dbReference type="CDD" id="cd19443">
    <property type="entry name" value="FABP3-like"/>
    <property type="match status" value="1"/>
</dbReference>
<dbReference type="GeneTree" id="ENSGT00940000155104"/>
<keyword evidence="6" id="KW-1185">Reference proteome</keyword>
<dbReference type="InterPro" id="IPR031259">
    <property type="entry name" value="ILBP"/>
</dbReference>
<evidence type="ECO:0000313" key="4">
    <source>
        <dbReference type="EMBL" id="AFK11581.1"/>
    </source>
</evidence>
<dbReference type="FunFam" id="2.40.128.20:FF:000001">
    <property type="entry name" value="Fatty acid-binding protein, adipocyte"/>
    <property type="match status" value="1"/>
</dbReference>
<dbReference type="InterPro" id="IPR012674">
    <property type="entry name" value="Calycin"/>
</dbReference>
<dbReference type="AlphaFoldDB" id="K4G0Q2"/>
<organism evidence="4">
    <name type="scientific">Callorhinchus milii</name>
    <name type="common">Ghost shark</name>
    <dbReference type="NCBI Taxonomy" id="7868"/>
    <lineage>
        <taxon>Eukaryota</taxon>
        <taxon>Metazoa</taxon>
        <taxon>Chordata</taxon>
        <taxon>Craniata</taxon>
        <taxon>Vertebrata</taxon>
        <taxon>Chondrichthyes</taxon>
        <taxon>Holocephali</taxon>
        <taxon>Chimaeriformes</taxon>
        <taxon>Callorhinchidae</taxon>
        <taxon>Callorhinchus</taxon>
    </lineage>
</organism>
<reference evidence="4" key="3">
    <citation type="journal article" date="2012" name="PLoS ONE">
        <title>Sequencing and Analysis of Full-Length cDNAs, 5'-ESTs and 3'-ESTs from a Cartilaginous Fish, the Elephant Shark (Callorhinchus milii).</title>
        <authorList>
            <person name="Tan Y.Y."/>
            <person name="Kodzius R."/>
            <person name="Tay B.H."/>
            <person name="Tay A."/>
            <person name="Brenner S."/>
            <person name="Venkatesh B."/>
        </authorList>
    </citation>
    <scope>NUCLEOTIDE SEQUENCE</scope>
    <source>
        <tissue evidence="4">Testis</tissue>
    </source>
</reference>
<proteinExistence type="evidence at transcript level"/>
<dbReference type="InterPro" id="IPR000566">
    <property type="entry name" value="Lipocln_cytosolic_FA-bd_dom"/>
</dbReference>
<dbReference type="EMBL" id="JX053353">
    <property type="protein sequence ID" value="AFK11581.1"/>
    <property type="molecule type" value="mRNA"/>
</dbReference>
<reference evidence="6" key="2">
    <citation type="journal article" date="2007" name="PLoS Biol.">
        <title>Survey sequencing and comparative analysis of the elephant shark (Callorhinchus milii) genome.</title>
        <authorList>
            <person name="Venkatesh B."/>
            <person name="Kirkness E.F."/>
            <person name="Loh Y.H."/>
            <person name="Halpern A.L."/>
            <person name="Lee A.P."/>
            <person name="Johnson J."/>
            <person name="Dandona N."/>
            <person name="Viswanathan L.D."/>
            <person name="Tay A."/>
            <person name="Venter J.C."/>
            <person name="Strausberg R.L."/>
            <person name="Brenner S."/>
        </authorList>
    </citation>
    <scope>NUCLEOTIDE SEQUENCE [LARGE SCALE GENOMIC DNA]</scope>
</reference>
<evidence type="ECO:0000256" key="1">
    <source>
        <dbReference type="ARBA" id="ARBA00008390"/>
    </source>
</evidence>
<dbReference type="Pfam" id="PF00061">
    <property type="entry name" value="Lipocalin"/>
    <property type="match status" value="1"/>
</dbReference>
<comment type="similarity">
    <text evidence="1 2">Belongs to the calycin superfamily. Fatty-acid binding protein (FABP) family.</text>
</comment>
<sequence length="133" mass="15266">MAARFMGTWKLIRSDNFDDYMKALGVPFTLRTLGTLTKPTTIICVDGDTVTLKTQSSVKNTEIKFRLGEEFNEMTADGRETRTTVTMNNDKMVQVQRWDDKETTLVRELKDGKLILTCTMGDVFSTRYYEKEA</sequence>